<dbReference type="EMBL" id="BEZZ01135218">
    <property type="protein sequence ID" value="GCC44350.1"/>
    <property type="molecule type" value="Genomic_DNA"/>
</dbReference>
<evidence type="ECO:0000313" key="1">
    <source>
        <dbReference type="EMBL" id="GCC44350.1"/>
    </source>
</evidence>
<dbReference type="AlphaFoldDB" id="A0A401TNU0"/>
<accession>A0A401TNU0</accession>
<comment type="caution">
    <text evidence="1">The sequence shown here is derived from an EMBL/GenBank/DDBJ whole genome shotgun (WGS) entry which is preliminary data.</text>
</comment>
<name>A0A401TNU0_CHIPU</name>
<gene>
    <name evidence="1" type="ORF">chiPu_0028592</name>
</gene>
<protein>
    <submittedName>
        <fullName evidence="1">Uncharacterized protein</fullName>
    </submittedName>
</protein>
<sequence>MVSGGSRWPGLVALHLPDGRLRVFPRSGGVGGRVVGRCSLPWHRSVRWLETLLRDCAEGYVNRCSRPWSLSLRVLSMVSQGLAVGC</sequence>
<proteinExistence type="predicted"/>
<reference evidence="1 2" key="1">
    <citation type="journal article" date="2018" name="Nat. Ecol. Evol.">
        <title>Shark genomes provide insights into elasmobranch evolution and the origin of vertebrates.</title>
        <authorList>
            <person name="Hara Y"/>
            <person name="Yamaguchi K"/>
            <person name="Onimaru K"/>
            <person name="Kadota M"/>
            <person name="Koyanagi M"/>
            <person name="Keeley SD"/>
            <person name="Tatsumi K"/>
            <person name="Tanaka K"/>
            <person name="Motone F"/>
            <person name="Kageyama Y"/>
            <person name="Nozu R"/>
            <person name="Adachi N"/>
            <person name="Nishimura O"/>
            <person name="Nakagawa R"/>
            <person name="Tanegashima C"/>
            <person name="Kiyatake I"/>
            <person name="Matsumoto R"/>
            <person name="Murakumo K"/>
            <person name="Nishida K"/>
            <person name="Terakita A"/>
            <person name="Kuratani S"/>
            <person name="Sato K"/>
            <person name="Hyodo S Kuraku.S."/>
        </authorList>
    </citation>
    <scope>NUCLEOTIDE SEQUENCE [LARGE SCALE GENOMIC DNA]</scope>
</reference>
<keyword evidence="2" id="KW-1185">Reference proteome</keyword>
<evidence type="ECO:0000313" key="2">
    <source>
        <dbReference type="Proteomes" id="UP000287033"/>
    </source>
</evidence>
<organism evidence="1 2">
    <name type="scientific">Chiloscyllium punctatum</name>
    <name type="common">Brownbanded bambooshark</name>
    <name type="synonym">Hemiscyllium punctatum</name>
    <dbReference type="NCBI Taxonomy" id="137246"/>
    <lineage>
        <taxon>Eukaryota</taxon>
        <taxon>Metazoa</taxon>
        <taxon>Chordata</taxon>
        <taxon>Craniata</taxon>
        <taxon>Vertebrata</taxon>
        <taxon>Chondrichthyes</taxon>
        <taxon>Elasmobranchii</taxon>
        <taxon>Galeomorphii</taxon>
        <taxon>Galeoidea</taxon>
        <taxon>Orectolobiformes</taxon>
        <taxon>Hemiscylliidae</taxon>
        <taxon>Chiloscyllium</taxon>
    </lineage>
</organism>
<dbReference type="Proteomes" id="UP000287033">
    <property type="component" value="Unassembled WGS sequence"/>
</dbReference>